<gene>
    <name evidence="1" type="ORF">CXB65_19820</name>
</gene>
<dbReference type="AlphaFoldDB" id="A0A2N1INT0"/>
<organism evidence="1 2">
    <name type="scientific">Pseudomonas monteilii</name>
    <dbReference type="NCBI Taxonomy" id="76759"/>
    <lineage>
        <taxon>Bacteria</taxon>
        <taxon>Pseudomonadati</taxon>
        <taxon>Pseudomonadota</taxon>
        <taxon>Gammaproteobacteria</taxon>
        <taxon>Pseudomonadales</taxon>
        <taxon>Pseudomonadaceae</taxon>
        <taxon>Pseudomonas</taxon>
    </lineage>
</organism>
<sequence length="68" mass="7520">MQLQIAVPSWIKAGRKTRPAHAKCVSGFCQAAGKTCPWMKNRGVYRSTAMHRHHGDRRSLCPAAAARC</sequence>
<protein>
    <submittedName>
        <fullName evidence="1">Uncharacterized protein</fullName>
    </submittedName>
</protein>
<evidence type="ECO:0000313" key="2">
    <source>
        <dbReference type="Proteomes" id="UP000233399"/>
    </source>
</evidence>
<evidence type="ECO:0000313" key="1">
    <source>
        <dbReference type="EMBL" id="PKI19895.1"/>
    </source>
</evidence>
<accession>A0A2N1INT0</accession>
<comment type="caution">
    <text evidence="1">The sequence shown here is derived from an EMBL/GenBank/DDBJ whole genome shotgun (WGS) entry which is preliminary data.</text>
</comment>
<reference evidence="1 2" key="1">
    <citation type="submission" date="2017-12" db="EMBL/GenBank/DDBJ databases">
        <title>Isolation and characterization of an aerobic denitrifying Pseudomonas monteilii CY06 from aquaculture ponds.</title>
        <authorList>
            <person name="Ma Q."/>
            <person name="Cai Y."/>
            <person name="He Z."/>
        </authorList>
    </citation>
    <scope>NUCLEOTIDE SEQUENCE [LARGE SCALE GENOMIC DNA]</scope>
    <source>
        <strain evidence="1 2">CY06</strain>
    </source>
</reference>
<dbReference type="Proteomes" id="UP000233399">
    <property type="component" value="Unassembled WGS sequence"/>
</dbReference>
<proteinExistence type="predicted"/>
<name>A0A2N1INT0_9PSED</name>
<dbReference type="EMBL" id="PJCG01000043">
    <property type="protein sequence ID" value="PKI19895.1"/>
    <property type="molecule type" value="Genomic_DNA"/>
</dbReference>